<keyword evidence="3" id="KW-0456">Lyase</keyword>
<dbReference type="STRING" id="1855383.SAMN05216548_107132"/>
<reference evidence="5 6" key="1">
    <citation type="submission" date="2016-10" db="EMBL/GenBank/DDBJ databases">
        <authorList>
            <person name="de Groot N.N."/>
        </authorList>
    </citation>
    <scope>NUCLEOTIDE SEQUENCE [LARGE SCALE GENOMIC DNA]</scope>
    <source>
        <strain evidence="5 6">A52C2</strain>
    </source>
</reference>
<dbReference type="GO" id="GO:0046872">
    <property type="term" value="F:metal ion binding"/>
    <property type="evidence" value="ECO:0007669"/>
    <property type="project" value="UniProtKB-KW"/>
</dbReference>
<proteinExistence type="inferred from homology"/>
<dbReference type="SUPFAM" id="SSF51621">
    <property type="entry name" value="Phosphoenolpyruvate/pyruvate domain"/>
    <property type="match status" value="1"/>
</dbReference>
<feature type="domain" description="HpcH/HpaI aldolase/citrate lyase" evidence="4">
    <location>
        <begin position="18"/>
        <end position="245"/>
    </location>
</feature>
<keyword evidence="6" id="KW-1185">Reference proteome</keyword>
<accession>A0A1H9IKF8</accession>
<evidence type="ECO:0000256" key="1">
    <source>
        <dbReference type="ARBA" id="ARBA00005568"/>
    </source>
</evidence>
<dbReference type="PANTHER" id="PTHR30502:SF0">
    <property type="entry name" value="PHOSPHOENOLPYRUVATE CARBOXYLASE FAMILY PROTEIN"/>
    <property type="match status" value="1"/>
</dbReference>
<dbReference type="InterPro" id="IPR050251">
    <property type="entry name" value="HpcH-HpaI_aldolase"/>
</dbReference>
<sequence length="258" mass="27144">MISRTFARRLRARESLVGYWSQLPVPAVQERVARHGYDYVCFDAQHGFLDYRALLDGLIAVDAGAALSKSGCAGLVRVIANNVGVIGQALDAGAEGVIVPLVDTPEQARAAVEACRFPPKGVRSYGPMRASLRSGPVTADMNDEVACVVMIETREGLANLEAIAAVEGVDGLYVGPADLMLSLGGRTANDEALADEFEATLARIAEVAERAGIAAGIHTNEGTVAARRLAQGYTFASISSDLNHLDKAAAGHLRDARA</sequence>
<organism evidence="5 6">
    <name type="scientific">Faunimonas pinastri</name>
    <dbReference type="NCBI Taxonomy" id="1855383"/>
    <lineage>
        <taxon>Bacteria</taxon>
        <taxon>Pseudomonadati</taxon>
        <taxon>Pseudomonadota</taxon>
        <taxon>Alphaproteobacteria</taxon>
        <taxon>Hyphomicrobiales</taxon>
        <taxon>Afifellaceae</taxon>
        <taxon>Faunimonas</taxon>
    </lineage>
</organism>
<dbReference type="EMBL" id="FOFG01000007">
    <property type="protein sequence ID" value="SEQ75009.1"/>
    <property type="molecule type" value="Genomic_DNA"/>
</dbReference>
<keyword evidence="2" id="KW-0479">Metal-binding</keyword>
<dbReference type="Proteomes" id="UP000199647">
    <property type="component" value="Unassembled WGS sequence"/>
</dbReference>
<evidence type="ECO:0000256" key="3">
    <source>
        <dbReference type="ARBA" id="ARBA00023239"/>
    </source>
</evidence>
<evidence type="ECO:0000259" key="4">
    <source>
        <dbReference type="Pfam" id="PF03328"/>
    </source>
</evidence>
<dbReference type="Gene3D" id="3.20.20.60">
    <property type="entry name" value="Phosphoenolpyruvate-binding domains"/>
    <property type="match status" value="1"/>
</dbReference>
<dbReference type="RefSeq" id="WP_092496683.1">
    <property type="nucleotide sequence ID" value="NZ_FOFG01000007.1"/>
</dbReference>
<dbReference type="GO" id="GO:0005737">
    <property type="term" value="C:cytoplasm"/>
    <property type="evidence" value="ECO:0007669"/>
    <property type="project" value="TreeGrafter"/>
</dbReference>
<dbReference type="OrthoDB" id="9802624at2"/>
<evidence type="ECO:0000313" key="5">
    <source>
        <dbReference type="EMBL" id="SEQ75009.1"/>
    </source>
</evidence>
<dbReference type="GO" id="GO:0016832">
    <property type="term" value="F:aldehyde-lyase activity"/>
    <property type="evidence" value="ECO:0007669"/>
    <property type="project" value="TreeGrafter"/>
</dbReference>
<dbReference type="InterPro" id="IPR040442">
    <property type="entry name" value="Pyrv_kinase-like_dom_sf"/>
</dbReference>
<name>A0A1H9IKF8_9HYPH</name>
<dbReference type="Pfam" id="PF03328">
    <property type="entry name" value="HpcH_HpaI"/>
    <property type="match status" value="1"/>
</dbReference>
<dbReference type="InterPro" id="IPR005000">
    <property type="entry name" value="Aldolase/citrate-lyase_domain"/>
</dbReference>
<dbReference type="InterPro" id="IPR015813">
    <property type="entry name" value="Pyrv/PenolPyrv_kinase-like_dom"/>
</dbReference>
<protein>
    <submittedName>
        <fullName evidence="5">4-hydroxy-2-oxoheptanedioate aldolase</fullName>
    </submittedName>
</protein>
<evidence type="ECO:0000256" key="2">
    <source>
        <dbReference type="ARBA" id="ARBA00022723"/>
    </source>
</evidence>
<evidence type="ECO:0000313" key="6">
    <source>
        <dbReference type="Proteomes" id="UP000199647"/>
    </source>
</evidence>
<gene>
    <name evidence="5" type="ORF">SAMN05216548_107132</name>
</gene>
<dbReference type="PANTHER" id="PTHR30502">
    <property type="entry name" value="2-KETO-3-DEOXY-L-RHAMNONATE ALDOLASE"/>
    <property type="match status" value="1"/>
</dbReference>
<dbReference type="AlphaFoldDB" id="A0A1H9IKF8"/>
<comment type="similarity">
    <text evidence="1">Belongs to the HpcH/HpaI aldolase family.</text>
</comment>